<protein>
    <submittedName>
        <fullName evidence="1 3">Uncharacterized protein</fullName>
    </submittedName>
</protein>
<dbReference type="Proteomes" id="UP000274429">
    <property type="component" value="Unassembled WGS sequence"/>
</dbReference>
<evidence type="ECO:0000313" key="2">
    <source>
        <dbReference type="Proteomes" id="UP000274429"/>
    </source>
</evidence>
<evidence type="ECO:0000313" key="1">
    <source>
        <dbReference type="EMBL" id="VDM35809.1"/>
    </source>
</evidence>
<gene>
    <name evidence="1" type="ORF">TTAC_LOCUS10829</name>
</gene>
<reference evidence="1 2" key="2">
    <citation type="submission" date="2018-11" db="EMBL/GenBank/DDBJ databases">
        <authorList>
            <consortium name="Pathogen Informatics"/>
        </authorList>
    </citation>
    <scope>NUCLEOTIDE SEQUENCE [LARGE SCALE GENOMIC DNA]</scope>
</reference>
<reference evidence="3" key="1">
    <citation type="submission" date="2017-02" db="UniProtKB">
        <authorList>
            <consortium name="WormBaseParasite"/>
        </authorList>
    </citation>
    <scope>IDENTIFICATION</scope>
</reference>
<proteinExistence type="predicted"/>
<organism evidence="3">
    <name type="scientific">Hydatigena taeniaeformis</name>
    <name type="common">Feline tapeworm</name>
    <name type="synonym">Taenia taeniaeformis</name>
    <dbReference type="NCBI Taxonomy" id="6205"/>
    <lineage>
        <taxon>Eukaryota</taxon>
        <taxon>Metazoa</taxon>
        <taxon>Spiralia</taxon>
        <taxon>Lophotrochozoa</taxon>
        <taxon>Platyhelminthes</taxon>
        <taxon>Cestoda</taxon>
        <taxon>Eucestoda</taxon>
        <taxon>Cyclophyllidea</taxon>
        <taxon>Taeniidae</taxon>
        <taxon>Hydatigera</taxon>
    </lineage>
</organism>
<keyword evidence="2" id="KW-1185">Reference proteome</keyword>
<dbReference type="EMBL" id="UYWX01022322">
    <property type="protein sequence ID" value="VDM35809.1"/>
    <property type="molecule type" value="Genomic_DNA"/>
</dbReference>
<sequence>MLLVMGRLCLRDILQTLHEYSRLGKATKSLFSVRMPTVHPRDVQQKGGVGREVGVGWGGVGLGLGMSNAEVEEELVGKWKEVEEGESR</sequence>
<dbReference type="AlphaFoldDB" id="A0A0R3XBB9"/>
<evidence type="ECO:0000313" key="3">
    <source>
        <dbReference type="WBParaSite" id="TTAC_0001084601-mRNA-1"/>
    </source>
</evidence>
<dbReference type="WBParaSite" id="TTAC_0001084601-mRNA-1">
    <property type="protein sequence ID" value="TTAC_0001084601-mRNA-1"/>
    <property type="gene ID" value="TTAC_0001084601"/>
</dbReference>
<name>A0A0R3XBB9_HYDTA</name>
<accession>A0A0R3XBB9</accession>